<sequence length="125" mass="13933">MSHPAARHLLLLGSPCSDAVGEGPRGQERGHLSGLAMRRDVLPCCHQPSDSEAKVPWALQLDGQPSMFLTELPSESPPRRKLQCKRVYLQISRGSPCRLLRITGRARGTKSMKEKNEDKRTASRY</sequence>
<name>A0A7J8DI89_ROUAE</name>
<evidence type="ECO:0000313" key="3">
    <source>
        <dbReference type="Proteomes" id="UP000593571"/>
    </source>
</evidence>
<proteinExistence type="predicted"/>
<keyword evidence="3" id="KW-1185">Reference proteome</keyword>
<feature type="region of interest" description="Disordered" evidence="1">
    <location>
        <begin position="103"/>
        <end position="125"/>
    </location>
</feature>
<organism evidence="2 3">
    <name type="scientific">Rousettus aegyptiacus</name>
    <name type="common">Egyptian fruit bat</name>
    <name type="synonym">Pteropus aegyptiacus</name>
    <dbReference type="NCBI Taxonomy" id="9407"/>
    <lineage>
        <taxon>Eukaryota</taxon>
        <taxon>Metazoa</taxon>
        <taxon>Chordata</taxon>
        <taxon>Craniata</taxon>
        <taxon>Vertebrata</taxon>
        <taxon>Euteleostomi</taxon>
        <taxon>Mammalia</taxon>
        <taxon>Eutheria</taxon>
        <taxon>Laurasiatheria</taxon>
        <taxon>Chiroptera</taxon>
        <taxon>Yinpterochiroptera</taxon>
        <taxon>Pteropodoidea</taxon>
        <taxon>Pteropodidae</taxon>
        <taxon>Rousettinae</taxon>
        <taxon>Rousettus</taxon>
    </lineage>
</organism>
<comment type="caution">
    <text evidence="2">The sequence shown here is derived from an EMBL/GenBank/DDBJ whole genome shotgun (WGS) entry which is preliminary data.</text>
</comment>
<dbReference type="Proteomes" id="UP000593571">
    <property type="component" value="Unassembled WGS sequence"/>
</dbReference>
<accession>A0A7J8DI89</accession>
<evidence type="ECO:0000313" key="2">
    <source>
        <dbReference type="EMBL" id="KAF6422907.1"/>
    </source>
</evidence>
<protein>
    <submittedName>
        <fullName evidence="2">Uncharacterized protein</fullName>
    </submittedName>
</protein>
<dbReference type="AlphaFoldDB" id="A0A7J8DI89"/>
<feature type="compositionally biased region" description="Basic and acidic residues" evidence="1">
    <location>
        <begin position="111"/>
        <end position="125"/>
    </location>
</feature>
<evidence type="ECO:0000256" key="1">
    <source>
        <dbReference type="SAM" id="MobiDB-lite"/>
    </source>
</evidence>
<reference evidence="2 3" key="1">
    <citation type="journal article" date="2020" name="Nature">
        <title>Six reference-quality genomes reveal evolution of bat adaptations.</title>
        <authorList>
            <person name="Jebb D."/>
            <person name="Huang Z."/>
            <person name="Pippel M."/>
            <person name="Hughes G.M."/>
            <person name="Lavrichenko K."/>
            <person name="Devanna P."/>
            <person name="Winkler S."/>
            <person name="Jermiin L.S."/>
            <person name="Skirmuntt E.C."/>
            <person name="Katzourakis A."/>
            <person name="Burkitt-Gray L."/>
            <person name="Ray D.A."/>
            <person name="Sullivan K.A.M."/>
            <person name="Roscito J.G."/>
            <person name="Kirilenko B.M."/>
            <person name="Davalos L.M."/>
            <person name="Corthals A.P."/>
            <person name="Power M.L."/>
            <person name="Jones G."/>
            <person name="Ransome R.D."/>
            <person name="Dechmann D.K.N."/>
            <person name="Locatelli A.G."/>
            <person name="Puechmaille S.J."/>
            <person name="Fedrigo O."/>
            <person name="Jarvis E.D."/>
            <person name="Hiller M."/>
            <person name="Vernes S.C."/>
            <person name="Myers E.W."/>
            <person name="Teeling E.C."/>
        </authorList>
    </citation>
    <scope>NUCLEOTIDE SEQUENCE [LARGE SCALE GENOMIC DNA]</scope>
    <source>
        <strain evidence="2">MRouAeg1</strain>
        <tissue evidence="2">Muscle</tissue>
    </source>
</reference>
<gene>
    <name evidence="2" type="ORF">HJG63_008693</name>
</gene>
<dbReference type="EMBL" id="JACASE010000012">
    <property type="protein sequence ID" value="KAF6422907.1"/>
    <property type="molecule type" value="Genomic_DNA"/>
</dbReference>